<dbReference type="InterPro" id="IPR000159">
    <property type="entry name" value="RA_dom"/>
</dbReference>
<evidence type="ECO:0000313" key="5">
    <source>
        <dbReference type="Proteomes" id="UP000595437"/>
    </source>
</evidence>
<feature type="region of interest" description="Disordered" evidence="1">
    <location>
        <begin position="454"/>
        <end position="529"/>
    </location>
</feature>
<dbReference type="Pfam" id="PF00169">
    <property type="entry name" value="PH"/>
    <property type="match status" value="1"/>
</dbReference>
<dbReference type="InterPro" id="IPR011993">
    <property type="entry name" value="PH-like_dom_sf"/>
</dbReference>
<dbReference type="SUPFAM" id="SSF50729">
    <property type="entry name" value="PH domain-like"/>
    <property type="match status" value="1"/>
</dbReference>
<dbReference type="Gene3D" id="2.30.29.30">
    <property type="entry name" value="Pleckstrin-homology domain (PH domain)/Phosphotyrosine-binding domain (PTB)"/>
    <property type="match status" value="1"/>
</dbReference>
<dbReference type="InterPro" id="IPR039665">
    <property type="entry name" value="PH_APBB1IP"/>
</dbReference>
<feature type="region of interest" description="Disordered" evidence="1">
    <location>
        <begin position="63"/>
        <end position="147"/>
    </location>
</feature>
<evidence type="ECO:0000259" key="3">
    <source>
        <dbReference type="PROSITE" id="PS50200"/>
    </source>
</evidence>
<proteinExistence type="predicted"/>
<dbReference type="Pfam" id="PF21989">
    <property type="entry name" value="RA_2"/>
    <property type="match status" value="1"/>
</dbReference>
<feature type="compositionally biased region" description="Basic and acidic residues" evidence="1">
    <location>
        <begin position="489"/>
        <end position="498"/>
    </location>
</feature>
<feature type="compositionally biased region" description="Basic residues" evidence="1">
    <location>
        <begin position="518"/>
        <end position="527"/>
    </location>
</feature>
<gene>
    <name evidence="4" type="ORF">FKW44_005973</name>
</gene>
<dbReference type="SUPFAM" id="SSF54236">
    <property type="entry name" value="Ubiquitin-like"/>
    <property type="match status" value="1"/>
</dbReference>
<dbReference type="PROSITE" id="PS50003">
    <property type="entry name" value="PH_DOMAIN"/>
    <property type="match status" value="1"/>
</dbReference>
<dbReference type="EMBL" id="CP045893">
    <property type="protein sequence ID" value="QQP53472.1"/>
    <property type="molecule type" value="Genomic_DNA"/>
</dbReference>
<reference evidence="5" key="1">
    <citation type="submission" date="2021-01" db="EMBL/GenBank/DDBJ databases">
        <title>Caligus Genome Assembly.</title>
        <authorList>
            <person name="Gallardo-Escarate C."/>
        </authorList>
    </citation>
    <scope>NUCLEOTIDE SEQUENCE [LARGE SCALE GENOMIC DNA]</scope>
</reference>
<dbReference type="CDD" id="cd01259">
    <property type="entry name" value="PH_APBB1IP"/>
    <property type="match status" value="1"/>
</dbReference>
<protein>
    <submittedName>
        <fullName evidence="4">LOC100643056</fullName>
    </submittedName>
</protein>
<dbReference type="AlphaFoldDB" id="A0A7T8KCN9"/>
<feature type="region of interest" description="Disordered" evidence="1">
    <location>
        <begin position="707"/>
        <end position="772"/>
    </location>
</feature>
<name>A0A7T8KCN9_CALRO</name>
<dbReference type="InterPro" id="IPR001849">
    <property type="entry name" value="PH_domain"/>
</dbReference>
<dbReference type="GO" id="GO:0007165">
    <property type="term" value="P:signal transduction"/>
    <property type="evidence" value="ECO:0007669"/>
    <property type="project" value="InterPro"/>
</dbReference>
<feature type="region of interest" description="Disordered" evidence="1">
    <location>
        <begin position="1"/>
        <end position="31"/>
    </location>
</feature>
<dbReference type="Proteomes" id="UP000595437">
    <property type="component" value="Chromosome 4"/>
</dbReference>
<dbReference type="PANTHER" id="PTHR11243">
    <property type="entry name" value="GROWTH FACTOR RECEPTOR-BOUND PROTEIN"/>
    <property type="match status" value="1"/>
</dbReference>
<dbReference type="PROSITE" id="PS50200">
    <property type="entry name" value="RA"/>
    <property type="match status" value="1"/>
</dbReference>
<organism evidence="4 5">
    <name type="scientific">Caligus rogercresseyi</name>
    <name type="common">Sea louse</name>
    <dbReference type="NCBI Taxonomy" id="217165"/>
    <lineage>
        <taxon>Eukaryota</taxon>
        <taxon>Metazoa</taxon>
        <taxon>Ecdysozoa</taxon>
        <taxon>Arthropoda</taxon>
        <taxon>Crustacea</taxon>
        <taxon>Multicrustacea</taxon>
        <taxon>Hexanauplia</taxon>
        <taxon>Copepoda</taxon>
        <taxon>Siphonostomatoida</taxon>
        <taxon>Caligidae</taxon>
        <taxon>Caligus</taxon>
    </lineage>
</organism>
<dbReference type="SMART" id="SM00233">
    <property type="entry name" value="PH"/>
    <property type="match status" value="1"/>
</dbReference>
<dbReference type="OrthoDB" id="6235964at2759"/>
<feature type="compositionally biased region" description="Low complexity" evidence="1">
    <location>
        <begin position="74"/>
        <end position="91"/>
    </location>
</feature>
<feature type="compositionally biased region" description="Polar residues" evidence="1">
    <location>
        <begin position="733"/>
        <end position="745"/>
    </location>
</feature>
<accession>A0A7T8KCN9</accession>
<evidence type="ECO:0000313" key="4">
    <source>
        <dbReference type="EMBL" id="QQP53472.1"/>
    </source>
</evidence>
<keyword evidence="5" id="KW-1185">Reference proteome</keyword>
<dbReference type="InterPro" id="IPR029071">
    <property type="entry name" value="Ubiquitin-like_domsf"/>
</dbReference>
<dbReference type="SMART" id="SM00314">
    <property type="entry name" value="RA"/>
    <property type="match status" value="1"/>
</dbReference>
<feature type="domain" description="Ras-associating" evidence="3">
    <location>
        <begin position="168"/>
        <end position="254"/>
    </location>
</feature>
<dbReference type="PANTHER" id="PTHR11243:SF23">
    <property type="entry name" value="LD06925P"/>
    <property type="match status" value="1"/>
</dbReference>
<feature type="domain" description="PH" evidence="2">
    <location>
        <begin position="298"/>
        <end position="407"/>
    </location>
</feature>
<feature type="non-terminal residue" evidence="4">
    <location>
        <position position="772"/>
    </location>
</feature>
<dbReference type="InterPro" id="IPR039664">
    <property type="entry name" value="GRB/APBB1IP"/>
</dbReference>
<evidence type="ECO:0000259" key="2">
    <source>
        <dbReference type="PROSITE" id="PS50003"/>
    </source>
</evidence>
<evidence type="ECO:0000256" key="1">
    <source>
        <dbReference type="SAM" id="MobiDB-lite"/>
    </source>
</evidence>
<sequence length="772" mass="86787">GLDSPPLNNKGSSNYTSSTLLRRQKPTKAQNSEYRCSLINIEETQDEELDAILGELSVLESQFNEEIKKPPSKTPLSPKKSSSEVVVPPSKKQVRDESSRTDSPDNDSAFCDNASVLSSSSSVRTDRSAKSASSSDPDSEEAKKEKEAKIKAEKIKLAIEKIKEASVKKLFIKVFTADSSAKSILVDEKMSVRHVTRILAEKNHVKLDPKWAIVELIPDLYMERVYEDHENVVENCLMWKMDSKNTLWFMERPEKFDVFSRPENYLLCSSSSQNGEQLDEHSRQELLEEYFSSSGISAPEVEGFIHLKAEGKKSWKKFYFVLRSSGLYYAPKGKKNSKDLVCLSTFDVNQVYYGTGWRKKYKAPSDYCFAIKNPTIQAKTPKYIRYLCVESLTELHRWVTGIRIAKNGHTLYENFRGIEEEMVHEDLDILTSKRFSGIKGGKYSEDVVLPIQQKQQLGGSRKEDAHTPSSENKSFDSALSSSGIASELDSPKDDEREPSINGHPGNGFDSDFPIGGTIKKRPNHPTRLHWEGDELIKSAGEEEEEEEEYGANNVRIGGGELLNDEPIMMNLPKTRKISFDERVTLIEPPPPLTQAPPNRIGSPPKAFLRDLQRVMTKKWQIAEKCREDREASPHTVLGFRDEISHLVGTSQRYSRDDSIGQWILQNTIYSETTPKSALKITEPLYAVVNNSSKPPSQDCVVLREPSPEIYAPPSSRSGRGSTEAAQDDEEIISNYSTIRFASRTGSFGKRSAGSAMPPPPPRRSENTHLTSH</sequence>
<feature type="compositionally biased region" description="Low complexity" evidence="1">
    <location>
        <begin position="114"/>
        <end position="123"/>
    </location>
</feature>
<feature type="compositionally biased region" description="Polar residues" evidence="1">
    <location>
        <begin position="714"/>
        <end position="724"/>
    </location>
</feature>
<feature type="compositionally biased region" description="Basic and acidic residues" evidence="1">
    <location>
        <begin position="93"/>
        <end position="103"/>
    </location>
</feature>
<feature type="compositionally biased region" description="Polar residues" evidence="1">
    <location>
        <begin position="467"/>
        <end position="484"/>
    </location>
</feature>
<dbReference type="Gene3D" id="3.10.20.90">
    <property type="entry name" value="Phosphatidylinositol 3-kinase Catalytic Subunit, Chain A, domain 1"/>
    <property type="match status" value="1"/>
</dbReference>